<dbReference type="PROSITE" id="PS50110">
    <property type="entry name" value="RESPONSE_REGULATORY"/>
    <property type="match status" value="1"/>
</dbReference>
<evidence type="ECO:0000259" key="3">
    <source>
        <dbReference type="PROSITE" id="PS50110"/>
    </source>
</evidence>
<feature type="domain" description="Response regulatory" evidence="3">
    <location>
        <begin position="3"/>
        <end position="118"/>
    </location>
</feature>
<organism evidence="4">
    <name type="scientific">Singulisphaera sp. Ch08</name>
    <dbReference type="NCBI Taxonomy" id="3120278"/>
    <lineage>
        <taxon>Bacteria</taxon>
        <taxon>Pseudomonadati</taxon>
        <taxon>Planctomycetota</taxon>
        <taxon>Planctomycetia</taxon>
        <taxon>Isosphaerales</taxon>
        <taxon>Isosphaeraceae</taxon>
        <taxon>Singulisphaera</taxon>
    </lineage>
</organism>
<dbReference type="PANTHER" id="PTHR43228:SF1">
    <property type="entry name" value="TWO-COMPONENT RESPONSE REGULATOR ARR22"/>
    <property type="match status" value="1"/>
</dbReference>
<proteinExistence type="predicted"/>
<dbReference type="EMBL" id="CP155447">
    <property type="protein sequence ID" value="XBH05180.1"/>
    <property type="molecule type" value="Genomic_DNA"/>
</dbReference>
<protein>
    <submittedName>
        <fullName evidence="4">Response regulator</fullName>
    </submittedName>
</protein>
<dbReference type="InterPro" id="IPR001789">
    <property type="entry name" value="Sig_transdc_resp-reg_receiver"/>
</dbReference>
<dbReference type="Gene3D" id="3.40.50.2300">
    <property type="match status" value="1"/>
</dbReference>
<evidence type="ECO:0000256" key="2">
    <source>
        <dbReference type="SAM" id="MobiDB-lite"/>
    </source>
</evidence>
<dbReference type="GO" id="GO:0000160">
    <property type="term" value="P:phosphorelay signal transduction system"/>
    <property type="evidence" value="ECO:0007669"/>
    <property type="project" value="InterPro"/>
</dbReference>
<gene>
    <name evidence="4" type="ORF">V5E97_03930</name>
</gene>
<dbReference type="AlphaFoldDB" id="A0AAU7CJG3"/>
<dbReference type="RefSeq" id="WP_406697986.1">
    <property type="nucleotide sequence ID" value="NZ_CP155447.1"/>
</dbReference>
<feature type="compositionally biased region" description="Basic and acidic residues" evidence="2">
    <location>
        <begin position="124"/>
        <end position="133"/>
    </location>
</feature>
<feature type="modified residue" description="4-aspartylphosphate" evidence="1">
    <location>
        <position position="53"/>
    </location>
</feature>
<dbReference type="InterPro" id="IPR052048">
    <property type="entry name" value="ST_Response_Regulator"/>
</dbReference>
<evidence type="ECO:0000313" key="4">
    <source>
        <dbReference type="EMBL" id="XBH05180.1"/>
    </source>
</evidence>
<dbReference type="Pfam" id="PF00072">
    <property type="entry name" value="Response_reg"/>
    <property type="match status" value="1"/>
</dbReference>
<accession>A0AAU7CJG3</accession>
<sequence length="145" mass="15961">MKRLLVVDDALLMRKMICDVAGEAGWEVAGEARDGSEAVELYARLRPDLVTMDVVMPRMGGLEALRLIRAADPGAQVVMVTALDQKQTLMESIRDGAIDFIVKPFDRDRVIRLLNKVKPRDAAAADPLRRIDPHSPMIEADGGPN</sequence>
<dbReference type="PANTHER" id="PTHR43228">
    <property type="entry name" value="TWO-COMPONENT RESPONSE REGULATOR"/>
    <property type="match status" value="1"/>
</dbReference>
<dbReference type="SUPFAM" id="SSF52172">
    <property type="entry name" value="CheY-like"/>
    <property type="match status" value="1"/>
</dbReference>
<dbReference type="SMART" id="SM00448">
    <property type="entry name" value="REC"/>
    <property type="match status" value="1"/>
</dbReference>
<reference evidence="4" key="1">
    <citation type="submission" date="2024-05" db="EMBL/GenBank/DDBJ databases">
        <title>Planctomycetes of the genus Singulisphaera possess chitinolytic capabilities.</title>
        <authorList>
            <person name="Ivanova A."/>
        </authorList>
    </citation>
    <scope>NUCLEOTIDE SEQUENCE</scope>
    <source>
        <strain evidence="4">Ch08T</strain>
    </source>
</reference>
<feature type="region of interest" description="Disordered" evidence="2">
    <location>
        <begin position="124"/>
        <end position="145"/>
    </location>
</feature>
<keyword evidence="1" id="KW-0597">Phosphoprotein</keyword>
<name>A0AAU7CJG3_9BACT</name>
<dbReference type="InterPro" id="IPR011006">
    <property type="entry name" value="CheY-like_superfamily"/>
</dbReference>
<evidence type="ECO:0000256" key="1">
    <source>
        <dbReference type="PROSITE-ProRule" id="PRU00169"/>
    </source>
</evidence>